<accession>A0A368GJH4</accession>
<protein>
    <submittedName>
        <fullName evidence="1">Uncharacterized protein</fullName>
    </submittedName>
</protein>
<keyword evidence="2" id="KW-1185">Reference proteome</keyword>
<reference evidence="1 2" key="1">
    <citation type="submission" date="2014-10" db="EMBL/GenBank/DDBJ databases">
        <title>Draft genome of the hookworm Ancylostoma caninum.</title>
        <authorList>
            <person name="Mitreva M."/>
        </authorList>
    </citation>
    <scope>NUCLEOTIDE SEQUENCE [LARGE SCALE GENOMIC DNA]</scope>
    <source>
        <strain evidence="1 2">Baltimore</strain>
    </source>
</reference>
<dbReference type="STRING" id="29170.A0A368GJH4"/>
<organism evidence="1 2">
    <name type="scientific">Ancylostoma caninum</name>
    <name type="common">Dog hookworm</name>
    <dbReference type="NCBI Taxonomy" id="29170"/>
    <lineage>
        <taxon>Eukaryota</taxon>
        <taxon>Metazoa</taxon>
        <taxon>Ecdysozoa</taxon>
        <taxon>Nematoda</taxon>
        <taxon>Chromadorea</taxon>
        <taxon>Rhabditida</taxon>
        <taxon>Rhabditina</taxon>
        <taxon>Rhabditomorpha</taxon>
        <taxon>Strongyloidea</taxon>
        <taxon>Ancylostomatidae</taxon>
        <taxon>Ancylostomatinae</taxon>
        <taxon>Ancylostoma</taxon>
    </lineage>
</organism>
<dbReference type="OrthoDB" id="15954at2759"/>
<sequence>MAFTWDHKWNVNDIGCGRVAVPRQDLEHLSMEKLIQRARSQEHRDVLERLSEKNFKVKSITSSAREGFHVTLNVTLEGEVDPREISQILNDLSSKWKAMSKKRKRAEAKA</sequence>
<dbReference type="Proteomes" id="UP000252519">
    <property type="component" value="Unassembled WGS sequence"/>
</dbReference>
<evidence type="ECO:0000313" key="1">
    <source>
        <dbReference type="EMBL" id="RCN44541.1"/>
    </source>
</evidence>
<evidence type="ECO:0000313" key="2">
    <source>
        <dbReference type="Proteomes" id="UP000252519"/>
    </source>
</evidence>
<dbReference type="EMBL" id="JOJR01000126">
    <property type="protein sequence ID" value="RCN44541.1"/>
    <property type="molecule type" value="Genomic_DNA"/>
</dbReference>
<comment type="caution">
    <text evidence="1">The sequence shown here is derived from an EMBL/GenBank/DDBJ whole genome shotgun (WGS) entry which is preliminary data.</text>
</comment>
<dbReference type="AlphaFoldDB" id="A0A368GJH4"/>
<gene>
    <name evidence="1" type="ORF">ANCCAN_09429</name>
</gene>
<proteinExistence type="predicted"/>
<name>A0A368GJH4_ANCCA</name>